<sequence length="331" mass="35286">MGIAWSHGSATVSPLAAMLLDARFDVDGRVVRPFARAEWTRDQSLHDAVPAGEPEHIRALGGDFVALPFGSAEVPSDAGVDWAAVAGPANDPPHGRAADAEWDITELTAGSVTLALDLPVDDPFARLERTIRGIAGQAAIEFELRIHARRPHRAPLGLHPIFRMPEQGETLTLASRFASGRTYPGSVASGSALLIPGAEFAALDGVPGPAGPVDISRLPFAETTEEVVQLLEARSPVSLTWSSGYSATLEWDDEVLPSVLLWISDRHLQDAPWNGRYRGLGVEPIASAFDFPASTSTALNPLARAGSVTSVRLNPHEPLVLHHRVIIKGTT</sequence>
<keyword evidence="2" id="KW-1185">Reference proteome</keyword>
<dbReference type="Gene3D" id="2.70.98.10">
    <property type="match status" value="1"/>
</dbReference>
<dbReference type="GO" id="GO:0030246">
    <property type="term" value="F:carbohydrate binding"/>
    <property type="evidence" value="ECO:0007669"/>
    <property type="project" value="InterPro"/>
</dbReference>
<reference evidence="1 2" key="1">
    <citation type="submission" date="2018-05" db="EMBL/GenBank/DDBJ databases">
        <title>Amnibacterium sp. M8JJ-5, whole genome shotgun sequence.</title>
        <authorList>
            <person name="Tuo L."/>
        </authorList>
    </citation>
    <scope>NUCLEOTIDE SEQUENCE [LARGE SCALE GENOMIC DNA]</scope>
    <source>
        <strain evidence="1 2">M8JJ-5</strain>
    </source>
</reference>
<accession>A0A2V1HRW7</accession>
<organism evidence="1 2">
    <name type="scientific">Amnibacterium flavum</name>
    <dbReference type="NCBI Taxonomy" id="2173173"/>
    <lineage>
        <taxon>Bacteria</taxon>
        <taxon>Bacillati</taxon>
        <taxon>Actinomycetota</taxon>
        <taxon>Actinomycetes</taxon>
        <taxon>Micrococcales</taxon>
        <taxon>Microbacteriaceae</taxon>
        <taxon>Amnibacterium</taxon>
    </lineage>
</organism>
<dbReference type="GO" id="GO:0005975">
    <property type="term" value="P:carbohydrate metabolic process"/>
    <property type="evidence" value="ECO:0007669"/>
    <property type="project" value="InterPro"/>
</dbReference>
<dbReference type="InterPro" id="IPR011013">
    <property type="entry name" value="Gal_mutarotase_sf_dom"/>
</dbReference>
<proteinExistence type="predicted"/>
<evidence type="ECO:0000313" key="1">
    <source>
        <dbReference type="EMBL" id="PVZ95298.1"/>
    </source>
</evidence>
<dbReference type="AlphaFoldDB" id="A0A2V1HRW7"/>
<gene>
    <name evidence="1" type="ORF">DDQ50_01885</name>
</gene>
<protein>
    <recommendedName>
        <fullName evidence="3">Aldose 1-epimerase</fullName>
    </recommendedName>
</protein>
<dbReference type="GO" id="GO:0003824">
    <property type="term" value="F:catalytic activity"/>
    <property type="evidence" value="ECO:0007669"/>
    <property type="project" value="InterPro"/>
</dbReference>
<dbReference type="SUPFAM" id="SSF74650">
    <property type="entry name" value="Galactose mutarotase-like"/>
    <property type="match status" value="1"/>
</dbReference>
<dbReference type="InterPro" id="IPR014718">
    <property type="entry name" value="GH-type_carb-bd"/>
</dbReference>
<evidence type="ECO:0000313" key="2">
    <source>
        <dbReference type="Proteomes" id="UP000244893"/>
    </source>
</evidence>
<name>A0A2V1HRW7_9MICO</name>
<comment type="caution">
    <text evidence="1">The sequence shown here is derived from an EMBL/GenBank/DDBJ whole genome shotgun (WGS) entry which is preliminary data.</text>
</comment>
<dbReference type="Proteomes" id="UP000244893">
    <property type="component" value="Unassembled WGS sequence"/>
</dbReference>
<evidence type="ECO:0008006" key="3">
    <source>
        <dbReference type="Google" id="ProtNLM"/>
    </source>
</evidence>
<dbReference type="EMBL" id="QEOP01000001">
    <property type="protein sequence ID" value="PVZ95298.1"/>
    <property type="molecule type" value="Genomic_DNA"/>
</dbReference>